<dbReference type="Proteomes" id="UP000499080">
    <property type="component" value="Unassembled WGS sequence"/>
</dbReference>
<proteinExistence type="predicted"/>
<sequence length="94" mass="10561">MKCSHSPTCSDKISAVARTLDRFGLSDRAGASIVSAALQDDCIISESNVSNVVDRTKIRRQRTKTRTTLLSQSVIKYYDHDQFRLYFDGRMSGL</sequence>
<protein>
    <submittedName>
        <fullName evidence="1">Uncharacterized protein</fullName>
    </submittedName>
</protein>
<dbReference type="AlphaFoldDB" id="A0A4Y2EE93"/>
<dbReference type="EMBL" id="BGPR01000558">
    <property type="protein sequence ID" value="GBM26388.1"/>
    <property type="molecule type" value="Genomic_DNA"/>
</dbReference>
<keyword evidence="2" id="KW-1185">Reference proteome</keyword>
<accession>A0A4Y2EE93</accession>
<evidence type="ECO:0000313" key="2">
    <source>
        <dbReference type="Proteomes" id="UP000499080"/>
    </source>
</evidence>
<name>A0A4Y2EE93_ARAVE</name>
<comment type="caution">
    <text evidence="1">The sequence shown here is derived from an EMBL/GenBank/DDBJ whole genome shotgun (WGS) entry which is preliminary data.</text>
</comment>
<evidence type="ECO:0000313" key="1">
    <source>
        <dbReference type="EMBL" id="GBM26388.1"/>
    </source>
</evidence>
<dbReference type="OrthoDB" id="6783620at2759"/>
<organism evidence="1 2">
    <name type="scientific">Araneus ventricosus</name>
    <name type="common">Orbweaver spider</name>
    <name type="synonym">Epeira ventricosa</name>
    <dbReference type="NCBI Taxonomy" id="182803"/>
    <lineage>
        <taxon>Eukaryota</taxon>
        <taxon>Metazoa</taxon>
        <taxon>Ecdysozoa</taxon>
        <taxon>Arthropoda</taxon>
        <taxon>Chelicerata</taxon>
        <taxon>Arachnida</taxon>
        <taxon>Araneae</taxon>
        <taxon>Araneomorphae</taxon>
        <taxon>Entelegynae</taxon>
        <taxon>Araneoidea</taxon>
        <taxon>Araneidae</taxon>
        <taxon>Araneus</taxon>
    </lineage>
</organism>
<reference evidence="1 2" key="1">
    <citation type="journal article" date="2019" name="Sci. Rep.">
        <title>Orb-weaving spider Araneus ventricosus genome elucidates the spidroin gene catalogue.</title>
        <authorList>
            <person name="Kono N."/>
            <person name="Nakamura H."/>
            <person name="Ohtoshi R."/>
            <person name="Moran D.A.P."/>
            <person name="Shinohara A."/>
            <person name="Yoshida Y."/>
            <person name="Fujiwara M."/>
            <person name="Mori M."/>
            <person name="Tomita M."/>
            <person name="Arakawa K."/>
        </authorList>
    </citation>
    <scope>NUCLEOTIDE SEQUENCE [LARGE SCALE GENOMIC DNA]</scope>
</reference>
<gene>
    <name evidence="1" type="ORF">AVEN_239382_1</name>
</gene>